<dbReference type="InterPro" id="IPR016169">
    <property type="entry name" value="FAD-bd_PCMH_sub2"/>
</dbReference>
<dbReference type="EMBL" id="CP011367">
    <property type="protein sequence ID" value="AKJ94918.1"/>
    <property type="molecule type" value="Genomic_DNA"/>
</dbReference>
<evidence type="ECO:0000313" key="9">
    <source>
        <dbReference type="EMBL" id="AKJ94918.1"/>
    </source>
</evidence>
<organism evidence="9 10">
    <name type="scientific">Thioalkalivibrio versutus</name>
    <dbReference type="NCBI Taxonomy" id="106634"/>
    <lineage>
        <taxon>Bacteria</taxon>
        <taxon>Pseudomonadati</taxon>
        <taxon>Pseudomonadota</taxon>
        <taxon>Gammaproteobacteria</taxon>
        <taxon>Chromatiales</taxon>
        <taxon>Ectothiorhodospiraceae</taxon>
        <taxon>Thioalkalivibrio</taxon>
    </lineage>
</organism>
<evidence type="ECO:0000256" key="5">
    <source>
        <dbReference type="ARBA" id="ARBA00022989"/>
    </source>
</evidence>
<dbReference type="Pfam" id="PF01565">
    <property type="entry name" value="FAD_binding_4"/>
    <property type="match status" value="1"/>
</dbReference>
<dbReference type="STRING" id="106634.TVD_05880"/>
<keyword evidence="5" id="KW-1133">Transmembrane helix</keyword>
<keyword evidence="6" id="KW-0560">Oxidoreductase</keyword>
<keyword evidence="10" id="KW-1185">Reference proteome</keyword>
<keyword evidence="4" id="KW-0285">Flavoprotein</keyword>
<evidence type="ECO:0000313" key="10">
    <source>
        <dbReference type="Proteomes" id="UP000064201"/>
    </source>
</evidence>
<evidence type="ECO:0000256" key="2">
    <source>
        <dbReference type="ARBA" id="ARBA00012405"/>
    </source>
</evidence>
<dbReference type="Gene3D" id="3.30.465.10">
    <property type="match status" value="1"/>
</dbReference>
<evidence type="ECO:0000256" key="3">
    <source>
        <dbReference type="ARBA" id="ARBA00022692"/>
    </source>
</evidence>
<dbReference type="SUPFAM" id="SSF56176">
    <property type="entry name" value="FAD-binding/transporter-associated domain-like"/>
    <property type="match status" value="1"/>
</dbReference>
<dbReference type="Proteomes" id="UP000064201">
    <property type="component" value="Chromosome"/>
</dbReference>
<dbReference type="InterPro" id="IPR006094">
    <property type="entry name" value="Oxid_FAD_bind_N"/>
</dbReference>
<dbReference type="InterPro" id="IPR016166">
    <property type="entry name" value="FAD-bd_PCMH"/>
</dbReference>
<keyword evidence="7" id="KW-0472">Membrane</keyword>
<dbReference type="PANTHER" id="PTHR10801:SF0">
    <property type="entry name" value="DELTA(24)-STEROL REDUCTASE"/>
    <property type="match status" value="1"/>
</dbReference>
<protein>
    <recommendedName>
        <fullName evidence="2">Delta(24)-sterol reductase</fullName>
        <ecNumber evidence="2">1.3.1.72</ecNumber>
    </recommendedName>
</protein>
<dbReference type="AlphaFoldDB" id="A0A0G3G126"/>
<evidence type="ECO:0000256" key="7">
    <source>
        <dbReference type="ARBA" id="ARBA00023136"/>
    </source>
</evidence>
<keyword evidence="4" id="KW-0274">FAD</keyword>
<dbReference type="PANTHER" id="PTHR10801">
    <property type="entry name" value="24-DEHYDROCHOLESTEROL REDUCTASE"/>
    <property type="match status" value="1"/>
</dbReference>
<dbReference type="GO" id="GO:0071949">
    <property type="term" value="F:FAD binding"/>
    <property type="evidence" value="ECO:0007669"/>
    <property type="project" value="InterPro"/>
</dbReference>
<evidence type="ECO:0000256" key="6">
    <source>
        <dbReference type="ARBA" id="ARBA00023002"/>
    </source>
</evidence>
<dbReference type="GO" id="GO:0050614">
    <property type="term" value="F:Delta24-sterol reductase activity"/>
    <property type="evidence" value="ECO:0007669"/>
    <property type="project" value="UniProtKB-EC"/>
</dbReference>
<reference evidence="9 10" key="1">
    <citation type="submission" date="2015-04" db="EMBL/GenBank/DDBJ databases">
        <title>Complete Sequence for the Genome of the Thioalkalivibrio versutus D301.</title>
        <authorList>
            <person name="Mu T."/>
            <person name="Zhou J."/>
            <person name="Xu X."/>
        </authorList>
    </citation>
    <scope>NUCLEOTIDE SEQUENCE [LARGE SCALE GENOMIC DNA]</scope>
    <source>
        <strain evidence="9 10">D301</strain>
    </source>
</reference>
<evidence type="ECO:0000256" key="1">
    <source>
        <dbReference type="ARBA" id="ARBA00004167"/>
    </source>
</evidence>
<dbReference type="RefSeq" id="WP_047251063.1">
    <property type="nucleotide sequence ID" value="NZ_CP011367.1"/>
</dbReference>
<dbReference type="PROSITE" id="PS51387">
    <property type="entry name" value="FAD_PCMH"/>
    <property type="match status" value="1"/>
</dbReference>
<dbReference type="KEGG" id="tvr:TVD_05880"/>
<keyword evidence="3" id="KW-0812">Transmembrane</keyword>
<dbReference type="PATRIC" id="fig|106634.4.peg.1198"/>
<evidence type="ECO:0000256" key="4">
    <source>
        <dbReference type="ARBA" id="ARBA00022827"/>
    </source>
</evidence>
<evidence type="ECO:0000259" key="8">
    <source>
        <dbReference type="PROSITE" id="PS51387"/>
    </source>
</evidence>
<dbReference type="InterPro" id="IPR040165">
    <property type="entry name" value="Diminuto-like"/>
</dbReference>
<feature type="domain" description="FAD-binding PCMH-type" evidence="8">
    <location>
        <begin position="1"/>
        <end position="169"/>
    </location>
</feature>
<dbReference type="EC" id="1.3.1.72" evidence="2"/>
<gene>
    <name evidence="9" type="ORF">TVD_05880</name>
</gene>
<dbReference type="OrthoDB" id="9800184at2"/>
<dbReference type="GO" id="GO:0016020">
    <property type="term" value="C:membrane"/>
    <property type="evidence" value="ECO:0007669"/>
    <property type="project" value="UniProtKB-SubCell"/>
</dbReference>
<dbReference type="InterPro" id="IPR036318">
    <property type="entry name" value="FAD-bd_PCMH-like_sf"/>
</dbReference>
<accession>A0A0G3G126</accession>
<sequence>MSSAAWAAHRNRVEAMAAALAGSDGPVRLRKSTSNLFRPREEARRTEIDVASLNHVIEIDAEACIAEVEGMTTYADLVDATLPYGLAPAIVPELKSITVGGATTGIGIESGAFRYGLVHDMVDELDVMVADGRVLTCSREQRPELFYGFPNSYGSLGYATRVRLRLIPVQPYVRLEHTRFRDPEELFAAIDEECAHPTCAFLDGVYFAPGDYVLTRAHCVESLPAGTEASDYTWMRQYWESLRERREDYLSIHDYLWRWDTDWFWCSRNVGAHLKPVRLLLGRKRLSSVTYQKIMRASRRWPLSLLHAVRPRSESVIQDVDIPIASAAAFLADFEAEIGIRPVWICPFVVPEAGFSLFQLRTDTAYINFGFWDMVRSSEPDGYYNARVEALVAKHGGKKSLYSRSTYDEATFWQNYDRPAYEALKRECDPEGRFPGLYEKAVQRG</sequence>
<comment type="subcellular location">
    <subcellularLocation>
        <location evidence="1">Membrane</location>
        <topology evidence="1">Single-pass membrane protein</topology>
    </subcellularLocation>
</comment>
<name>A0A0G3G126_9GAMM</name>
<proteinExistence type="predicted"/>